<evidence type="ECO:0000256" key="5">
    <source>
        <dbReference type="ARBA" id="ARBA00023136"/>
    </source>
</evidence>
<evidence type="ECO:0000256" key="2">
    <source>
        <dbReference type="ARBA" id="ARBA00008066"/>
    </source>
</evidence>
<dbReference type="OrthoDB" id="1684102at2759"/>
<feature type="transmembrane region" description="Helical" evidence="6">
    <location>
        <begin position="71"/>
        <end position="93"/>
    </location>
</feature>
<evidence type="ECO:0000313" key="9">
    <source>
        <dbReference type="Proteomes" id="UP001143981"/>
    </source>
</evidence>
<feature type="transmembrane region" description="Helical" evidence="6">
    <location>
        <begin position="218"/>
        <end position="241"/>
    </location>
</feature>
<sequence>MVANACIMSGLGYVLIYDIGQVWSNGIADIVQYNPLRFPLLVGTAVFAFEGVTLVIPVVDSMAHPERFPRVLTAVMAVCIVVFCGIAALSYMALGDSVDTVILLNLPPGVATIIVQLLYSLAIMMSVPLQLFPAVRILEAGIFPRSGKGDPVVKWQKNLFRALLTLVVASIAIFGAEQLDNFIAIIGAFSCTPLSFIYPAILHHRISSGKRWTRIKDLALAVIGAAIMVYVTYIGIISWGASPSLGDKCIP</sequence>
<dbReference type="AlphaFoldDB" id="A0A9W8D038"/>
<dbReference type="Gene3D" id="1.20.1740.10">
    <property type="entry name" value="Amino acid/polyamine transporter I"/>
    <property type="match status" value="1"/>
</dbReference>
<dbReference type="PANTHER" id="PTHR22950:SF666">
    <property type="entry name" value="VACUOLAR AMINO ACID TRANSPORTER 4"/>
    <property type="match status" value="1"/>
</dbReference>
<reference evidence="8" key="1">
    <citation type="submission" date="2022-07" db="EMBL/GenBank/DDBJ databases">
        <title>Phylogenomic reconstructions and comparative analyses of Kickxellomycotina fungi.</title>
        <authorList>
            <person name="Reynolds N.K."/>
            <person name="Stajich J.E."/>
            <person name="Barry K."/>
            <person name="Grigoriev I.V."/>
            <person name="Crous P."/>
            <person name="Smith M.E."/>
        </authorList>
    </citation>
    <scope>NUCLEOTIDE SEQUENCE</scope>
    <source>
        <strain evidence="8">BCRC 34381</strain>
    </source>
</reference>
<protein>
    <recommendedName>
        <fullName evidence="7">Amino acid transporter transmembrane domain-containing protein</fullName>
    </recommendedName>
</protein>
<keyword evidence="4 6" id="KW-1133">Transmembrane helix</keyword>
<proteinExistence type="inferred from homology"/>
<evidence type="ECO:0000256" key="1">
    <source>
        <dbReference type="ARBA" id="ARBA00004141"/>
    </source>
</evidence>
<evidence type="ECO:0000256" key="3">
    <source>
        <dbReference type="ARBA" id="ARBA00022692"/>
    </source>
</evidence>
<dbReference type="GO" id="GO:0015179">
    <property type="term" value="F:L-amino acid transmembrane transporter activity"/>
    <property type="evidence" value="ECO:0007669"/>
    <property type="project" value="TreeGrafter"/>
</dbReference>
<dbReference type="Pfam" id="PF01490">
    <property type="entry name" value="Aa_trans"/>
    <property type="match status" value="1"/>
</dbReference>
<accession>A0A9W8D038</accession>
<feature type="transmembrane region" description="Helical" evidence="6">
    <location>
        <begin position="182"/>
        <end position="206"/>
    </location>
</feature>
<name>A0A9W8D038_9FUNG</name>
<keyword evidence="3 6" id="KW-0812">Transmembrane</keyword>
<feature type="transmembrane region" description="Helical" evidence="6">
    <location>
        <begin position="38"/>
        <end position="59"/>
    </location>
</feature>
<evidence type="ECO:0000256" key="6">
    <source>
        <dbReference type="SAM" id="Phobius"/>
    </source>
</evidence>
<dbReference type="InterPro" id="IPR013057">
    <property type="entry name" value="AA_transpt_TM"/>
</dbReference>
<organism evidence="8 9">
    <name type="scientific">Coemansia biformis</name>
    <dbReference type="NCBI Taxonomy" id="1286918"/>
    <lineage>
        <taxon>Eukaryota</taxon>
        <taxon>Fungi</taxon>
        <taxon>Fungi incertae sedis</taxon>
        <taxon>Zoopagomycota</taxon>
        <taxon>Kickxellomycotina</taxon>
        <taxon>Kickxellomycetes</taxon>
        <taxon>Kickxellales</taxon>
        <taxon>Kickxellaceae</taxon>
        <taxon>Coemansia</taxon>
    </lineage>
</organism>
<comment type="caution">
    <text evidence="8">The sequence shown here is derived from an EMBL/GenBank/DDBJ whole genome shotgun (WGS) entry which is preliminary data.</text>
</comment>
<dbReference type="Proteomes" id="UP001143981">
    <property type="component" value="Unassembled WGS sequence"/>
</dbReference>
<feature type="transmembrane region" description="Helical" evidence="6">
    <location>
        <begin position="113"/>
        <end position="138"/>
    </location>
</feature>
<dbReference type="PANTHER" id="PTHR22950">
    <property type="entry name" value="AMINO ACID TRANSPORTER"/>
    <property type="match status" value="1"/>
</dbReference>
<feature type="domain" description="Amino acid transporter transmembrane" evidence="7">
    <location>
        <begin position="2"/>
        <end position="236"/>
    </location>
</feature>
<dbReference type="EMBL" id="JANBOI010000214">
    <property type="protein sequence ID" value="KAJ1732565.1"/>
    <property type="molecule type" value="Genomic_DNA"/>
</dbReference>
<keyword evidence="5 6" id="KW-0472">Membrane</keyword>
<evidence type="ECO:0000313" key="8">
    <source>
        <dbReference type="EMBL" id="KAJ1732565.1"/>
    </source>
</evidence>
<feature type="transmembrane region" description="Helical" evidence="6">
    <location>
        <begin position="159"/>
        <end position="176"/>
    </location>
</feature>
<keyword evidence="9" id="KW-1185">Reference proteome</keyword>
<dbReference type="GO" id="GO:0005774">
    <property type="term" value="C:vacuolar membrane"/>
    <property type="evidence" value="ECO:0007669"/>
    <property type="project" value="TreeGrafter"/>
</dbReference>
<comment type="subcellular location">
    <subcellularLocation>
        <location evidence="1">Membrane</location>
        <topology evidence="1">Multi-pass membrane protein</topology>
    </subcellularLocation>
</comment>
<evidence type="ECO:0000256" key="4">
    <source>
        <dbReference type="ARBA" id="ARBA00022989"/>
    </source>
</evidence>
<gene>
    <name evidence="8" type="ORF">LPJ61_001984</name>
</gene>
<evidence type="ECO:0000259" key="7">
    <source>
        <dbReference type="Pfam" id="PF01490"/>
    </source>
</evidence>
<comment type="similarity">
    <text evidence="2">Belongs to the amino acid/polyamine transporter 2 family.</text>
</comment>